<protein>
    <recommendedName>
        <fullName evidence="2">FHA domain-containing protein</fullName>
    </recommendedName>
</protein>
<reference evidence="3 4" key="1">
    <citation type="submission" date="2016-09" db="EMBL/GenBank/DDBJ databases">
        <title>Extensive genetic diversity and differential bi-allelic expression allows diatom success in the polar Southern Ocean.</title>
        <authorList>
            <consortium name="DOE Joint Genome Institute"/>
            <person name="Mock T."/>
            <person name="Otillar R.P."/>
            <person name="Strauss J."/>
            <person name="Dupont C."/>
            <person name="Frickenhaus S."/>
            <person name="Maumus F."/>
            <person name="Mcmullan M."/>
            <person name="Sanges R."/>
            <person name="Schmutz J."/>
            <person name="Toseland A."/>
            <person name="Valas R."/>
            <person name="Veluchamy A."/>
            <person name="Ward B.J."/>
            <person name="Allen A."/>
            <person name="Barry K."/>
            <person name="Falciatore A."/>
            <person name="Ferrante M."/>
            <person name="Fortunato A.E."/>
            <person name="Gloeckner G."/>
            <person name="Gruber A."/>
            <person name="Hipkin R."/>
            <person name="Janech M."/>
            <person name="Kroth P."/>
            <person name="Leese F."/>
            <person name="Lindquist E."/>
            <person name="Lyon B.R."/>
            <person name="Martin J."/>
            <person name="Mayer C."/>
            <person name="Parker M."/>
            <person name="Quesneville H."/>
            <person name="Raymond J."/>
            <person name="Uhlig C."/>
            <person name="Valentin K.U."/>
            <person name="Worden A.Z."/>
            <person name="Armbrust E.V."/>
            <person name="Bowler C."/>
            <person name="Green B."/>
            <person name="Moulton V."/>
            <person name="Van Oosterhout C."/>
            <person name="Grigoriev I."/>
        </authorList>
    </citation>
    <scope>NUCLEOTIDE SEQUENCE [LARGE SCALE GENOMIC DNA]</scope>
    <source>
        <strain evidence="3 4">CCMP1102</strain>
    </source>
</reference>
<dbReference type="KEGG" id="fcy:FRACYDRAFT_251491"/>
<feature type="domain" description="FHA" evidence="2">
    <location>
        <begin position="138"/>
        <end position="227"/>
    </location>
</feature>
<evidence type="ECO:0000256" key="1">
    <source>
        <dbReference type="SAM" id="MobiDB-lite"/>
    </source>
</evidence>
<keyword evidence="4" id="KW-1185">Reference proteome</keyword>
<dbReference type="InterPro" id="IPR000253">
    <property type="entry name" value="FHA_dom"/>
</dbReference>
<dbReference type="Gene3D" id="2.60.200.20">
    <property type="match status" value="1"/>
</dbReference>
<evidence type="ECO:0000313" key="3">
    <source>
        <dbReference type="EMBL" id="OEU07189.1"/>
    </source>
</evidence>
<organism evidence="3 4">
    <name type="scientific">Fragilariopsis cylindrus CCMP1102</name>
    <dbReference type="NCBI Taxonomy" id="635003"/>
    <lineage>
        <taxon>Eukaryota</taxon>
        <taxon>Sar</taxon>
        <taxon>Stramenopiles</taxon>
        <taxon>Ochrophyta</taxon>
        <taxon>Bacillariophyta</taxon>
        <taxon>Bacillariophyceae</taxon>
        <taxon>Bacillariophycidae</taxon>
        <taxon>Bacillariales</taxon>
        <taxon>Bacillariaceae</taxon>
        <taxon>Fragilariopsis</taxon>
    </lineage>
</organism>
<dbReference type="AlphaFoldDB" id="A0A1E7EML5"/>
<feature type="region of interest" description="Disordered" evidence="1">
    <location>
        <begin position="264"/>
        <end position="370"/>
    </location>
</feature>
<dbReference type="InterPro" id="IPR008984">
    <property type="entry name" value="SMAD_FHA_dom_sf"/>
</dbReference>
<proteinExistence type="predicted"/>
<dbReference type="OrthoDB" id="5954824at2759"/>
<feature type="compositionally biased region" description="Low complexity" evidence="1">
    <location>
        <begin position="455"/>
        <end position="465"/>
    </location>
</feature>
<evidence type="ECO:0000259" key="2">
    <source>
        <dbReference type="PROSITE" id="PS50006"/>
    </source>
</evidence>
<feature type="compositionally biased region" description="Acidic residues" evidence="1">
    <location>
        <begin position="70"/>
        <end position="82"/>
    </location>
</feature>
<accession>A0A1E7EML5</accession>
<dbReference type="SUPFAM" id="SSF49879">
    <property type="entry name" value="SMAD/FHA domain"/>
    <property type="match status" value="1"/>
</dbReference>
<feature type="compositionally biased region" description="Acidic residues" evidence="1">
    <location>
        <begin position="267"/>
        <end position="277"/>
    </location>
</feature>
<feature type="compositionally biased region" description="Low complexity" evidence="1">
    <location>
        <begin position="92"/>
        <end position="109"/>
    </location>
</feature>
<feature type="compositionally biased region" description="Low complexity" evidence="1">
    <location>
        <begin position="317"/>
        <end position="337"/>
    </location>
</feature>
<dbReference type="EMBL" id="KV784388">
    <property type="protein sequence ID" value="OEU07189.1"/>
    <property type="molecule type" value="Genomic_DNA"/>
</dbReference>
<sequence length="527" mass="58606">MPSYFVWDSAYLVWARYLGVETMVQSLFLMLWWQPIYEWYFWAWKFVDMLAKMQCLCSGGKNKQQKKKEEDDEEEDADDEDIIVLGGERKSSSSSITTKSKSKSNSNSSSFALLDGLREDTKTGSQERITIDITALPAVFGRSHDGDTNNPNFFGLGKIKALSRKHCTIYYRDIQGGRMVYDRKQSKYHLRCPPTTNFDTTTNLPTNGFYVIENLGKNRILVDLERIEQGDSIVLRSGSAIRISTFLMYFLLPTDAEYIPHEIPLLDSDDNDNDNDNGDSSSSGDDEENIKSMVANKKNKKTSGRPTATPTKKKTKTTAAAATASGTATTTGNSSSSGKKRPVPVPRIASSAMPSKKSKKKKSMTATTDSTITTATEPTSYATTANGSNTLKEKNNSLAKEMEALPVKSLLEIMNDAVSKGLWERKHQIIGSTLCYHAVRSAGSSKEIQQEILDNSNSNNTTATTSKDKGPGVSRTTIMEWIEHSKQYKRWVQQMLSNMEPRSYQASITKSLLKAGFSRTSGAGRYM</sequence>
<evidence type="ECO:0000313" key="4">
    <source>
        <dbReference type="Proteomes" id="UP000095751"/>
    </source>
</evidence>
<dbReference type="InParanoid" id="A0A1E7EML5"/>
<gene>
    <name evidence="3" type="ORF">FRACYDRAFT_251491</name>
</gene>
<dbReference type="PROSITE" id="PS50006">
    <property type="entry name" value="FHA_DOMAIN"/>
    <property type="match status" value="1"/>
</dbReference>
<name>A0A1E7EML5_9STRA</name>
<dbReference type="Proteomes" id="UP000095751">
    <property type="component" value="Unassembled WGS sequence"/>
</dbReference>
<feature type="region of interest" description="Disordered" evidence="1">
    <location>
        <begin position="61"/>
        <end position="109"/>
    </location>
</feature>
<feature type="region of interest" description="Disordered" evidence="1">
    <location>
        <begin position="453"/>
        <end position="472"/>
    </location>
</feature>